<accession>A0A9P1GQA7</accession>
<dbReference type="OrthoDB" id="10250354at2759"/>
<gene>
    <name evidence="3" type="ORF">C1SCF055_LOCUS43590</name>
</gene>
<dbReference type="EMBL" id="CAMXCT020006731">
    <property type="protein sequence ID" value="CAL1172443.1"/>
    <property type="molecule type" value="Genomic_DNA"/>
</dbReference>
<name>A0A9P1GQA7_9DINO</name>
<sequence length="255" mass="28476">MAIGETGERLASSRYQEDINPAGHQSVWGSWFDSDRGLWGFACCKATSKDAPACTSLPTPQTQEALPESGTKKDFETTWRPREDFETSEGFVVHASIYLAFQWLKCLQDGTLSARADCFDVDVRKVLLSEQAAKESLEQVKKFGRRLDDGKVPQKLAQSLEEFCSCVGEREYVKANKAYMDIVMGARKWQGDVPYLVEGNRNGPSVVQNVAERINKVNSNPVDEAGIRDHAVLLRRLMKVAQVVRPNEDPSRNCG</sequence>
<comment type="caution">
    <text evidence="3">The sequence shown here is derived from an EMBL/GenBank/DDBJ whole genome shotgun (WGS) entry which is preliminary data.</text>
</comment>
<feature type="domain" description="Prp18" evidence="2">
    <location>
        <begin position="129"/>
        <end position="190"/>
    </location>
</feature>
<proteinExistence type="predicted"/>
<dbReference type="Pfam" id="PF02840">
    <property type="entry name" value="Prp18"/>
    <property type="match status" value="1"/>
</dbReference>
<evidence type="ECO:0000313" key="4">
    <source>
        <dbReference type="EMBL" id="CAL4806380.1"/>
    </source>
</evidence>
<dbReference type="InterPro" id="IPR004098">
    <property type="entry name" value="Prp18"/>
</dbReference>
<dbReference type="EMBL" id="CAMXCT010006731">
    <property type="protein sequence ID" value="CAI4019068.1"/>
    <property type="molecule type" value="Genomic_DNA"/>
</dbReference>
<feature type="region of interest" description="Disordered" evidence="1">
    <location>
        <begin position="55"/>
        <end position="74"/>
    </location>
</feature>
<dbReference type="Proteomes" id="UP001152797">
    <property type="component" value="Unassembled WGS sequence"/>
</dbReference>
<evidence type="ECO:0000259" key="2">
    <source>
        <dbReference type="Pfam" id="PF02840"/>
    </source>
</evidence>
<organism evidence="3">
    <name type="scientific">Cladocopium goreaui</name>
    <dbReference type="NCBI Taxonomy" id="2562237"/>
    <lineage>
        <taxon>Eukaryota</taxon>
        <taxon>Sar</taxon>
        <taxon>Alveolata</taxon>
        <taxon>Dinophyceae</taxon>
        <taxon>Suessiales</taxon>
        <taxon>Symbiodiniaceae</taxon>
        <taxon>Cladocopium</taxon>
    </lineage>
</organism>
<reference evidence="4 5" key="2">
    <citation type="submission" date="2024-05" db="EMBL/GenBank/DDBJ databases">
        <authorList>
            <person name="Chen Y."/>
            <person name="Shah S."/>
            <person name="Dougan E. K."/>
            <person name="Thang M."/>
            <person name="Chan C."/>
        </authorList>
    </citation>
    <scope>NUCLEOTIDE SEQUENCE [LARGE SCALE GENOMIC DNA]</scope>
</reference>
<dbReference type="GO" id="GO:0008380">
    <property type="term" value="P:RNA splicing"/>
    <property type="evidence" value="ECO:0007669"/>
    <property type="project" value="InterPro"/>
</dbReference>
<reference evidence="3" key="1">
    <citation type="submission" date="2022-10" db="EMBL/GenBank/DDBJ databases">
        <authorList>
            <person name="Chen Y."/>
            <person name="Dougan E. K."/>
            <person name="Chan C."/>
            <person name="Rhodes N."/>
            <person name="Thang M."/>
        </authorList>
    </citation>
    <scope>NUCLEOTIDE SEQUENCE</scope>
</reference>
<dbReference type="AlphaFoldDB" id="A0A9P1GQA7"/>
<dbReference type="EMBL" id="CAMXCT030006731">
    <property type="protein sequence ID" value="CAL4806380.1"/>
    <property type="molecule type" value="Genomic_DNA"/>
</dbReference>
<evidence type="ECO:0000256" key="1">
    <source>
        <dbReference type="SAM" id="MobiDB-lite"/>
    </source>
</evidence>
<protein>
    <submittedName>
        <fullName evidence="4">Prp18 domain-containing protein</fullName>
    </submittedName>
</protein>
<dbReference type="SUPFAM" id="SSF47938">
    <property type="entry name" value="Functional domain of the splicing factor Prp18"/>
    <property type="match status" value="1"/>
</dbReference>
<dbReference type="GO" id="GO:0005681">
    <property type="term" value="C:spliceosomal complex"/>
    <property type="evidence" value="ECO:0007669"/>
    <property type="project" value="InterPro"/>
</dbReference>
<keyword evidence="5" id="KW-1185">Reference proteome</keyword>
<evidence type="ECO:0000313" key="5">
    <source>
        <dbReference type="Proteomes" id="UP001152797"/>
    </source>
</evidence>
<evidence type="ECO:0000313" key="3">
    <source>
        <dbReference type="EMBL" id="CAI4019068.1"/>
    </source>
</evidence>
<dbReference type="Gene3D" id="1.20.940.10">
    <property type="entry name" value="Functional domain of the splicing factor Prp18"/>
    <property type="match status" value="1"/>
</dbReference>